<evidence type="ECO:0000313" key="2">
    <source>
        <dbReference type="EMBL" id="AII05147.1"/>
    </source>
</evidence>
<name>A0A076EIN3_RHOOP</name>
<gene>
    <name evidence="2" type="ORF">EP51_11200</name>
</gene>
<dbReference type="PANTHER" id="PTHR48079:SF6">
    <property type="entry name" value="NAD(P)-BINDING DOMAIN-CONTAINING PROTEIN-RELATED"/>
    <property type="match status" value="1"/>
</dbReference>
<dbReference type="GO" id="GO:0005737">
    <property type="term" value="C:cytoplasm"/>
    <property type="evidence" value="ECO:0007669"/>
    <property type="project" value="TreeGrafter"/>
</dbReference>
<dbReference type="eggNOG" id="COG0451">
    <property type="taxonomic scope" value="Bacteria"/>
</dbReference>
<dbReference type="Gene3D" id="3.40.50.720">
    <property type="entry name" value="NAD(P)-binding Rossmann-like Domain"/>
    <property type="match status" value="1"/>
</dbReference>
<dbReference type="PANTHER" id="PTHR48079">
    <property type="entry name" value="PROTEIN YEEZ"/>
    <property type="match status" value="1"/>
</dbReference>
<dbReference type="RefSeq" id="WP_128639231.1">
    <property type="nucleotide sequence ID" value="NZ_CP008947.1"/>
</dbReference>
<dbReference type="SUPFAM" id="SSF51735">
    <property type="entry name" value="NAD(P)-binding Rossmann-fold domains"/>
    <property type="match status" value="1"/>
</dbReference>
<protein>
    <submittedName>
        <fullName evidence="2">Oxidoreductase</fullName>
    </submittedName>
</protein>
<dbReference type="GO" id="GO:0004029">
    <property type="term" value="F:aldehyde dehydrogenase (NAD+) activity"/>
    <property type="evidence" value="ECO:0007669"/>
    <property type="project" value="TreeGrafter"/>
</dbReference>
<dbReference type="EMBL" id="CP008947">
    <property type="protein sequence ID" value="AII05147.1"/>
    <property type="molecule type" value="Genomic_DNA"/>
</dbReference>
<sequence length="329" mass="34672">MLVLVTGGTGFVGAWSAKAAVDAGHRVRFLVRDPARLVTSAAALGLDTSDHVVGDITDAESVRRALDGCDAVIHAAAVVAVDPRRAEEMLQTNLAGAQNVLGTAVELGLDPIVYVSSIAALFQPDARMLTPDLPVCGPPDAYGRSKARVEQYARDLQADGAPIAITYPGMIVGPPAGNQFGEAAQAVEAAVHLRGLPGRSAAWTMVDVREVASAHAALLEPGRGARRYMLGGPRIPIAGISEMLSVITGKWMGVFPVPDVALRLVGRLVDTVDRFVHIDTPISEAAMEYYTRMPDTDDRPSESELGVKYRDSAETLADTVAGLTEAGRL</sequence>
<feature type="domain" description="NAD-dependent epimerase/dehydratase" evidence="1">
    <location>
        <begin position="3"/>
        <end position="229"/>
    </location>
</feature>
<proteinExistence type="predicted"/>
<dbReference type="InterPro" id="IPR001509">
    <property type="entry name" value="Epimerase_deHydtase"/>
</dbReference>
<accession>A0A076EIN3</accession>
<dbReference type="InterPro" id="IPR036291">
    <property type="entry name" value="NAD(P)-bd_dom_sf"/>
</dbReference>
<evidence type="ECO:0000313" key="3">
    <source>
        <dbReference type="Proteomes" id="UP000028488"/>
    </source>
</evidence>
<evidence type="ECO:0000259" key="1">
    <source>
        <dbReference type="Pfam" id="PF01370"/>
    </source>
</evidence>
<dbReference type="AlphaFoldDB" id="A0A076EIN3"/>
<dbReference type="Pfam" id="PF01370">
    <property type="entry name" value="Epimerase"/>
    <property type="match status" value="1"/>
</dbReference>
<dbReference type="Proteomes" id="UP000028488">
    <property type="component" value="Chromosome"/>
</dbReference>
<dbReference type="InterPro" id="IPR051783">
    <property type="entry name" value="NAD(P)-dependent_oxidoreduct"/>
</dbReference>
<reference evidence="2 3" key="1">
    <citation type="submission" date="2014-07" db="EMBL/GenBank/DDBJ databases">
        <title>Genome Sequence of Rhodococcus opacus Strain R7, a Biodegrader of Mono- and Polycyclic Aromatic Hydrocarbons.</title>
        <authorList>
            <person name="Di Gennaro P."/>
            <person name="Zampolli J."/>
            <person name="Presti I."/>
            <person name="Cappelletti M."/>
            <person name="D'Ursi P."/>
            <person name="Orro A."/>
            <person name="Mezzelani A."/>
            <person name="Milanesi L."/>
        </authorList>
    </citation>
    <scope>NUCLEOTIDE SEQUENCE [LARGE SCALE GENOMIC DNA]</scope>
    <source>
        <strain evidence="2 3">R7</strain>
    </source>
</reference>
<organism evidence="2 3">
    <name type="scientific">Rhodococcus opacus</name>
    <name type="common">Nocardia opaca</name>
    <dbReference type="NCBI Taxonomy" id="37919"/>
    <lineage>
        <taxon>Bacteria</taxon>
        <taxon>Bacillati</taxon>
        <taxon>Actinomycetota</taxon>
        <taxon>Actinomycetes</taxon>
        <taxon>Mycobacteriales</taxon>
        <taxon>Nocardiaceae</taxon>
        <taxon>Rhodococcus</taxon>
    </lineage>
</organism>